<dbReference type="Proteomes" id="UP001472677">
    <property type="component" value="Unassembled WGS sequence"/>
</dbReference>
<proteinExistence type="inferred from homology"/>
<keyword evidence="3" id="KW-0539">Nucleus</keyword>
<sequence length="109" mass="11872">MQDMDISSPAAFVNGGLLRMHVGRKVRTVLQVTRSDIGSVMGRSTDGCQLVAKGSPPVPLTSYVEVIGVAENENTIRAELWTNFGDTFDASNYDKLCQLANGELKHLFL</sequence>
<dbReference type="EMBL" id="JBBPBM010000066">
    <property type="protein sequence ID" value="KAK8514750.1"/>
    <property type="molecule type" value="Genomic_DNA"/>
</dbReference>
<dbReference type="CDD" id="cd04479">
    <property type="entry name" value="RPA3"/>
    <property type="match status" value="1"/>
</dbReference>
<dbReference type="InterPro" id="IPR013970">
    <property type="entry name" value="Rfa2"/>
</dbReference>
<accession>A0ABR2C5S4</accession>
<dbReference type="Pfam" id="PF08661">
    <property type="entry name" value="Rep_fac-A_3"/>
    <property type="match status" value="1"/>
</dbReference>
<dbReference type="PANTHER" id="PTHR47058:SF3">
    <property type="entry name" value="REPLICATION PROTEIN A 14 KDA SUBUNIT A-RELATED"/>
    <property type="match status" value="1"/>
</dbReference>
<gene>
    <name evidence="4" type="ORF">V6N12_057646</name>
</gene>
<evidence type="ECO:0000313" key="5">
    <source>
        <dbReference type="Proteomes" id="UP001472677"/>
    </source>
</evidence>
<comment type="similarity">
    <text evidence="2">Belongs to the replication factor A protein 3 family.</text>
</comment>
<evidence type="ECO:0000256" key="3">
    <source>
        <dbReference type="ARBA" id="ARBA00023242"/>
    </source>
</evidence>
<name>A0ABR2C5S4_9ROSI</name>
<keyword evidence="5" id="KW-1185">Reference proteome</keyword>
<evidence type="ECO:0000313" key="4">
    <source>
        <dbReference type="EMBL" id="KAK8514750.1"/>
    </source>
</evidence>
<evidence type="ECO:0008006" key="6">
    <source>
        <dbReference type="Google" id="ProtNLM"/>
    </source>
</evidence>
<evidence type="ECO:0000256" key="1">
    <source>
        <dbReference type="ARBA" id="ARBA00004123"/>
    </source>
</evidence>
<dbReference type="InterPro" id="IPR012340">
    <property type="entry name" value="NA-bd_OB-fold"/>
</dbReference>
<comment type="subcellular location">
    <subcellularLocation>
        <location evidence="1">Nucleus</location>
    </subcellularLocation>
</comment>
<dbReference type="Gene3D" id="2.40.50.140">
    <property type="entry name" value="Nucleic acid-binding proteins"/>
    <property type="match status" value="1"/>
</dbReference>
<evidence type="ECO:0000256" key="2">
    <source>
        <dbReference type="ARBA" id="ARBA00009761"/>
    </source>
</evidence>
<comment type="caution">
    <text evidence="4">The sequence shown here is derived from an EMBL/GenBank/DDBJ whole genome shotgun (WGS) entry which is preliminary data.</text>
</comment>
<protein>
    <recommendedName>
        <fullName evidence="6">Replication protein A 14 kDa subunit B-like</fullName>
    </recommendedName>
</protein>
<dbReference type="SUPFAM" id="SSF50249">
    <property type="entry name" value="Nucleic acid-binding proteins"/>
    <property type="match status" value="1"/>
</dbReference>
<dbReference type="PANTHER" id="PTHR47058">
    <property type="entry name" value="REPLICATION PROTEIN A 14 KDA SUBUNIT A-RELATED"/>
    <property type="match status" value="1"/>
</dbReference>
<organism evidence="4 5">
    <name type="scientific">Hibiscus sabdariffa</name>
    <name type="common">roselle</name>
    <dbReference type="NCBI Taxonomy" id="183260"/>
    <lineage>
        <taxon>Eukaryota</taxon>
        <taxon>Viridiplantae</taxon>
        <taxon>Streptophyta</taxon>
        <taxon>Embryophyta</taxon>
        <taxon>Tracheophyta</taxon>
        <taxon>Spermatophyta</taxon>
        <taxon>Magnoliopsida</taxon>
        <taxon>eudicotyledons</taxon>
        <taxon>Gunneridae</taxon>
        <taxon>Pentapetalae</taxon>
        <taxon>rosids</taxon>
        <taxon>malvids</taxon>
        <taxon>Malvales</taxon>
        <taxon>Malvaceae</taxon>
        <taxon>Malvoideae</taxon>
        <taxon>Hibiscus</taxon>
    </lineage>
</organism>
<reference evidence="4 5" key="1">
    <citation type="journal article" date="2024" name="G3 (Bethesda)">
        <title>Genome assembly of Hibiscus sabdariffa L. provides insights into metabolisms of medicinal natural products.</title>
        <authorList>
            <person name="Kim T."/>
        </authorList>
    </citation>
    <scope>NUCLEOTIDE SEQUENCE [LARGE SCALE GENOMIC DNA]</scope>
    <source>
        <strain evidence="4">TK-2024</strain>
        <tissue evidence="4">Old leaves</tissue>
    </source>
</reference>